<name>A0A9Q0S8H0_9DIPT</name>
<dbReference type="CDD" id="cd22343">
    <property type="entry name" value="PDDEXK_lambda_exonuclease-like"/>
    <property type="match status" value="1"/>
</dbReference>
<evidence type="ECO:0000313" key="4">
    <source>
        <dbReference type="Proteomes" id="UP001151699"/>
    </source>
</evidence>
<keyword evidence="1" id="KW-0479">Metal-binding</keyword>
<dbReference type="Proteomes" id="UP001151699">
    <property type="component" value="Chromosome A"/>
</dbReference>
<dbReference type="InterPro" id="IPR007527">
    <property type="entry name" value="Znf_SWIM"/>
</dbReference>
<gene>
    <name evidence="3" type="ORF">Bhyg_04578</name>
</gene>
<evidence type="ECO:0000313" key="3">
    <source>
        <dbReference type="EMBL" id="KAJ6649344.1"/>
    </source>
</evidence>
<dbReference type="SUPFAM" id="SSF52980">
    <property type="entry name" value="Restriction endonuclease-like"/>
    <property type="match status" value="1"/>
</dbReference>
<evidence type="ECO:0000259" key="2">
    <source>
        <dbReference type="PROSITE" id="PS50966"/>
    </source>
</evidence>
<dbReference type="PROSITE" id="PS50966">
    <property type="entry name" value="ZF_SWIM"/>
    <property type="match status" value="1"/>
</dbReference>
<dbReference type="Gene3D" id="3.90.320.10">
    <property type="match status" value="1"/>
</dbReference>
<dbReference type="GO" id="GO:0008270">
    <property type="term" value="F:zinc ion binding"/>
    <property type="evidence" value="ECO:0007669"/>
    <property type="project" value="UniProtKB-KW"/>
</dbReference>
<dbReference type="PANTHER" id="PTHR47526:SF3">
    <property type="entry name" value="PHD-TYPE DOMAIN-CONTAINING PROTEIN"/>
    <property type="match status" value="1"/>
</dbReference>
<dbReference type="InterPro" id="IPR011335">
    <property type="entry name" value="Restrct_endonuc-II-like"/>
</dbReference>
<sequence>MASWKDNNLDRTLFEIALVQSKDSNKFPEATTDQLEKLDKSTIEWLSPSLIYQYFAERTAIKGHNGGRKLFLCEFVKNCTFKTDDNDIFLTALCSAQLKKHVDYKVQIHLNKEKYAIMKTQCECPAGFGPSAACKHVGALIFAAEYYSVTVNVKQNKTCTSLQQQWHRPKADPGRQLQKISIDEMLKVPPVSVTPNVAVTNFFCNAFSTENYGARNVVTSVEGFKLKVGEMVQNIFVKSIVRLFLLNLSPNLLRTSKGKVSSALLHHQNCNLAGYINDHQYCRERMETIMLNQLNKVTPSEIIKIRRRTLKNKKLWSRMRSSRITASIAHAVVRTCRTKRLATSFLKNHIKGIRIKSEAIEWGLAHEDTALRQYCRLLGETFVKCGTIIDSKMNFISATPDAIHSHGERLVEIKCPFSVRFDKPQDVGYLKSGKLKSTHQYYCQVQLQMHISKVYESDFVVWTTKGIYVQSIRYNPELVSNYLKDIELYYKTVFSKYFFEIKN</sequence>
<keyword evidence="4" id="KW-1185">Reference proteome</keyword>
<organism evidence="3 4">
    <name type="scientific">Pseudolycoriella hygida</name>
    <dbReference type="NCBI Taxonomy" id="35572"/>
    <lineage>
        <taxon>Eukaryota</taxon>
        <taxon>Metazoa</taxon>
        <taxon>Ecdysozoa</taxon>
        <taxon>Arthropoda</taxon>
        <taxon>Hexapoda</taxon>
        <taxon>Insecta</taxon>
        <taxon>Pterygota</taxon>
        <taxon>Neoptera</taxon>
        <taxon>Endopterygota</taxon>
        <taxon>Diptera</taxon>
        <taxon>Nematocera</taxon>
        <taxon>Sciaroidea</taxon>
        <taxon>Sciaridae</taxon>
        <taxon>Pseudolycoriella</taxon>
    </lineage>
</organism>
<protein>
    <recommendedName>
        <fullName evidence="2">SWIM-type domain-containing protein</fullName>
    </recommendedName>
</protein>
<reference evidence="3" key="1">
    <citation type="submission" date="2022-07" db="EMBL/GenBank/DDBJ databases">
        <authorList>
            <person name="Trinca V."/>
            <person name="Uliana J.V.C."/>
            <person name="Torres T.T."/>
            <person name="Ward R.J."/>
            <person name="Monesi N."/>
        </authorList>
    </citation>
    <scope>NUCLEOTIDE SEQUENCE</scope>
    <source>
        <strain evidence="3">HSMRA1968</strain>
        <tissue evidence="3">Whole embryos</tissue>
    </source>
</reference>
<dbReference type="EMBL" id="WJQU01000001">
    <property type="protein sequence ID" value="KAJ6649344.1"/>
    <property type="molecule type" value="Genomic_DNA"/>
</dbReference>
<dbReference type="AlphaFoldDB" id="A0A9Q0S8H0"/>
<accession>A0A9Q0S8H0</accession>
<dbReference type="InterPro" id="IPR011604">
    <property type="entry name" value="PDDEXK-like_dom_sf"/>
</dbReference>
<proteinExistence type="predicted"/>
<evidence type="ECO:0000256" key="1">
    <source>
        <dbReference type="PROSITE-ProRule" id="PRU00325"/>
    </source>
</evidence>
<feature type="domain" description="SWIM-type" evidence="2">
    <location>
        <begin position="104"/>
        <end position="145"/>
    </location>
</feature>
<comment type="caution">
    <text evidence="3">The sequence shown here is derived from an EMBL/GenBank/DDBJ whole genome shotgun (WGS) entry which is preliminary data.</text>
</comment>
<dbReference type="InterPro" id="IPR019080">
    <property type="entry name" value="YqaJ_viral_recombinase"/>
</dbReference>
<dbReference type="OrthoDB" id="7791373at2759"/>
<keyword evidence="1" id="KW-0862">Zinc</keyword>
<dbReference type="PANTHER" id="PTHR47526">
    <property type="entry name" value="ATP-DEPENDENT DNA HELICASE"/>
    <property type="match status" value="1"/>
</dbReference>
<dbReference type="Pfam" id="PF09588">
    <property type="entry name" value="YqaJ"/>
    <property type="match status" value="1"/>
</dbReference>
<dbReference type="GO" id="GO:0006281">
    <property type="term" value="P:DNA repair"/>
    <property type="evidence" value="ECO:0007669"/>
    <property type="project" value="UniProtKB-ARBA"/>
</dbReference>
<keyword evidence="1" id="KW-0863">Zinc-finger</keyword>